<evidence type="ECO:0000256" key="7">
    <source>
        <dbReference type="ARBA" id="ARBA00023163"/>
    </source>
</evidence>
<reference evidence="15" key="1">
    <citation type="submission" date="2025-08" db="UniProtKB">
        <authorList>
            <consortium name="Ensembl"/>
        </authorList>
    </citation>
    <scope>IDENTIFICATION</scope>
</reference>
<dbReference type="CDD" id="cd22033">
    <property type="entry name" value="HMG-box_SoxH_SOX30"/>
    <property type="match status" value="1"/>
</dbReference>
<evidence type="ECO:0000256" key="8">
    <source>
        <dbReference type="ARBA" id="ARBA00023242"/>
    </source>
</evidence>
<evidence type="ECO:0000256" key="11">
    <source>
        <dbReference type="ARBA" id="ARBA00070331"/>
    </source>
</evidence>
<evidence type="ECO:0000256" key="6">
    <source>
        <dbReference type="ARBA" id="ARBA00023159"/>
    </source>
</evidence>
<keyword evidence="4" id="KW-0805">Transcription regulation</keyword>
<dbReference type="GO" id="GO:0005634">
    <property type="term" value="C:nucleus"/>
    <property type="evidence" value="ECO:0007669"/>
    <property type="project" value="UniProtKB-UniRule"/>
</dbReference>
<dbReference type="PANTHER" id="PTHR47279:SF1">
    <property type="entry name" value="TRANSCRIPTION FACTOR SOX-30"/>
    <property type="match status" value="1"/>
</dbReference>
<feature type="DNA-binding region" description="HMG box" evidence="12">
    <location>
        <begin position="317"/>
        <end position="385"/>
    </location>
</feature>
<keyword evidence="5 12" id="KW-0238">DNA-binding</keyword>
<dbReference type="Ensembl" id="ENSACUT00000013738.1">
    <property type="protein sequence ID" value="ENSACUP00000012870.1"/>
    <property type="gene ID" value="ENSACUG00000008694.1"/>
</dbReference>
<name>A0A663MKB9_ATHCN</name>
<dbReference type="Pfam" id="PF00505">
    <property type="entry name" value="HMG_box"/>
    <property type="match status" value="1"/>
</dbReference>
<keyword evidence="8 12" id="KW-0539">Nucleus</keyword>
<evidence type="ECO:0000256" key="13">
    <source>
        <dbReference type="SAM" id="MobiDB-lite"/>
    </source>
</evidence>
<comment type="subunit">
    <text evidence="10">Interacts with CTNNB1, competitively inhibiting CTNNB1-TCF7L2/TCF4 interaction.</text>
</comment>
<evidence type="ECO:0000256" key="4">
    <source>
        <dbReference type="ARBA" id="ARBA00023015"/>
    </source>
</evidence>
<dbReference type="SMART" id="SM00398">
    <property type="entry name" value="HMG"/>
    <property type="match status" value="1"/>
</dbReference>
<dbReference type="Proteomes" id="UP000472269">
    <property type="component" value="Unplaced"/>
</dbReference>
<protein>
    <recommendedName>
        <fullName evidence="11">Transcription factor SOX-30</fullName>
    </recommendedName>
</protein>
<dbReference type="GO" id="GO:0005737">
    <property type="term" value="C:cytoplasm"/>
    <property type="evidence" value="ECO:0007669"/>
    <property type="project" value="UniProtKB-SubCell"/>
</dbReference>
<evidence type="ECO:0000256" key="9">
    <source>
        <dbReference type="ARBA" id="ARBA00054217"/>
    </source>
</evidence>
<dbReference type="InterPro" id="IPR009071">
    <property type="entry name" value="HMG_box_dom"/>
</dbReference>
<organism evidence="15 16">
    <name type="scientific">Athene cunicularia</name>
    <name type="common">Burrowing owl</name>
    <name type="synonym">Speotyto cunicularia</name>
    <dbReference type="NCBI Taxonomy" id="194338"/>
    <lineage>
        <taxon>Eukaryota</taxon>
        <taxon>Metazoa</taxon>
        <taxon>Chordata</taxon>
        <taxon>Craniata</taxon>
        <taxon>Vertebrata</taxon>
        <taxon>Euteleostomi</taxon>
        <taxon>Archelosauria</taxon>
        <taxon>Archosauria</taxon>
        <taxon>Dinosauria</taxon>
        <taxon>Saurischia</taxon>
        <taxon>Theropoda</taxon>
        <taxon>Coelurosauria</taxon>
        <taxon>Aves</taxon>
        <taxon>Neognathae</taxon>
        <taxon>Neoaves</taxon>
        <taxon>Telluraves</taxon>
        <taxon>Strigiformes</taxon>
        <taxon>Strigidae</taxon>
        <taxon>Athene</taxon>
    </lineage>
</organism>
<evidence type="ECO:0000256" key="5">
    <source>
        <dbReference type="ARBA" id="ARBA00023125"/>
    </source>
</evidence>
<accession>A0A663MKB9</accession>
<feature type="domain" description="HMG box" evidence="14">
    <location>
        <begin position="317"/>
        <end position="385"/>
    </location>
</feature>
<evidence type="ECO:0000256" key="10">
    <source>
        <dbReference type="ARBA" id="ARBA00063959"/>
    </source>
</evidence>
<dbReference type="SUPFAM" id="SSF47095">
    <property type="entry name" value="HMG-box"/>
    <property type="match status" value="1"/>
</dbReference>
<reference evidence="15" key="2">
    <citation type="submission" date="2025-09" db="UniProtKB">
        <authorList>
            <consortium name="Ensembl"/>
        </authorList>
    </citation>
    <scope>IDENTIFICATION</scope>
</reference>
<comment type="subcellular location">
    <subcellularLocation>
        <location evidence="1">Cytoplasm</location>
    </subcellularLocation>
</comment>
<feature type="compositionally biased region" description="Basic and acidic residues" evidence="13">
    <location>
        <begin position="156"/>
        <end position="175"/>
    </location>
</feature>
<keyword evidence="7" id="KW-0804">Transcription</keyword>
<keyword evidence="2" id="KW-0963">Cytoplasm</keyword>
<dbReference type="GO" id="GO:1990837">
    <property type="term" value="F:sequence-specific double-stranded DNA binding"/>
    <property type="evidence" value="ECO:0007669"/>
    <property type="project" value="TreeGrafter"/>
</dbReference>
<keyword evidence="3" id="KW-0678">Repressor</keyword>
<evidence type="ECO:0000256" key="2">
    <source>
        <dbReference type="ARBA" id="ARBA00022490"/>
    </source>
</evidence>
<dbReference type="AlphaFoldDB" id="A0A663MKB9"/>
<dbReference type="InterPro" id="IPR036910">
    <property type="entry name" value="HMG_box_dom_sf"/>
</dbReference>
<evidence type="ECO:0000313" key="15">
    <source>
        <dbReference type="Ensembl" id="ENSACUP00000012870.1"/>
    </source>
</evidence>
<comment type="function">
    <text evidence="9">Acts both as a transcriptional activator and a repressor. Binds to the DNA sequence 5'-ACAAT-3' and shows a preference for guanine residues surrounding this core motif. Binds to its own promoter and activates its own transcription. Required to activate the expression of postmeiotic genes involved in spermiogenesis. Binds to the promoter region of CTNNB1 and represses its transcription which leads to inhibition of Wnt signaling. Also inhibits Wnt signaling by binding to the CTNNB1 protein, preventing interaction of CTNNB1 with TCF7L2/TCF4.</text>
</comment>
<evidence type="ECO:0000256" key="12">
    <source>
        <dbReference type="PROSITE-ProRule" id="PRU00267"/>
    </source>
</evidence>
<sequence length="721" mass="79376">PGRPRPTVRHQSGPLFSTQHSETALPAPLSRGNSLPRPAVSQPPSSRSLRRRHSDHTTINAPAIGCPPGLHLWKLRPSSRTTIQQLGRQLSSVSKSRTYSNLLFAMERRRRPHTQPEPEPEGGNSLGSHTDGGGSVGETRSSPSPRRGKGGARGAIKRERDDERVSGASQEEVKALKKRWNRKEPRRGGDVKGEPPNTAFEACRVKREKDYGPAGAQASTDDRTVQQRGGFGVSPGLLQNPVVLQPLPPGTRIQIQSPLPPEMIHAAKVPVGQVPLKRKALLEHPVKIETKNVPFTVLPSDSGMADAPFSKDRSGHVKRPMNAFMVWARIHRPALAKANPAASNTEISIQLGLEWSKLTEEQKQPYYDEAQKIKQKHTEEFPDWVYQPRPSKRKHFPLPVFSSTSQSITGTNPAGVYPFPSPAYSVVIPSVKNSIGHPVCESPAIRLPASSIQHAVPVTLLQTASASTTSVAVPAPTLPLHPVFSPQHFVKPAQTEALDVSKLNCSLKRPSPVFIESFSRNPSNITTTNGRFSVPNSEPPKEYPGVSAFPRGVPLPQATPFLHSHFYKSPPIGQPASLFGLPPRCSFYHPYFLPGPHYTPSSTCPFSRPPLLHLGRNFSRSAPGFYEDRYQRQEAMFSTLNRDYPFKEYQTESIRENHHSFECLDVVSCHDKCNEEQYLSPLSQPDAGALEEVLSAASSPSSTHIINVTDSDEEEIKLQDL</sequence>
<gene>
    <name evidence="15" type="primary">SOX30</name>
</gene>
<evidence type="ECO:0000313" key="16">
    <source>
        <dbReference type="Proteomes" id="UP000472269"/>
    </source>
</evidence>
<dbReference type="FunFam" id="1.10.30.10:FF:000027">
    <property type="entry name" value="Transcription factor SOX-30"/>
    <property type="match status" value="1"/>
</dbReference>
<dbReference type="OMA" id="DHTTINA"/>
<keyword evidence="6" id="KW-0010">Activator</keyword>
<proteinExistence type="predicted"/>
<evidence type="ECO:0000259" key="14">
    <source>
        <dbReference type="PROSITE" id="PS50118"/>
    </source>
</evidence>
<dbReference type="InterPro" id="IPR052856">
    <property type="entry name" value="SOX30_TF"/>
</dbReference>
<evidence type="ECO:0000256" key="3">
    <source>
        <dbReference type="ARBA" id="ARBA00022491"/>
    </source>
</evidence>
<dbReference type="GO" id="GO:0001228">
    <property type="term" value="F:DNA-binding transcription activator activity, RNA polymerase II-specific"/>
    <property type="evidence" value="ECO:0007669"/>
    <property type="project" value="UniProtKB-ARBA"/>
</dbReference>
<dbReference type="PANTHER" id="PTHR47279">
    <property type="entry name" value="TRANSCRIPTION FACTOR SOX-30"/>
    <property type="match status" value="1"/>
</dbReference>
<dbReference type="Gene3D" id="1.10.30.10">
    <property type="entry name" value="High mobility group box domain"/>
    <property type="match status" value="1"/>
</dbReference>
<dbReference type="PROSITE" id="PS50118">
    <property type="entry name" value="HMG_BOX_2"/>
    <property type="match status" value="1"/>
</dbReference>
<evidence type="ECO:0000256" key="1">
    <source>
        <dbReference type="ARBA" id="ARBA00004496"/>
    </source>
</evidence>
<feature type="compositionally biased region" description="Basic and acidic residues" evidence="13">
    <location>
        <begin position="182"/>
        <end position="193"/>
    </location>
</feature>
<feature type="region of interest" description="Disordered" evidence="13">
    <location>
        <begin position="105"/>
        <end position="197"/>
    </location>
</feature>
<keyword evidence="16" id="KW-1185">Reference proteome</keyword>
<feature type="region of interest" description="Disordered" evidence="13">
    <location>
        <begin position="1"/>
        <end position="69"/>
    </location>
</feature>